<dbReference type="PANTHER" id="PTHR30532">
    <property type="entry name" value="IRON III DICITRATE-BINDING PERIPLASMIC PROTEIN"/>
    <property type="match status" value="1"/>
</dbReference>
<dbReference type="PROSITE" id="PS50983">
    <property type="entry name" value="FE_B12_PBP"/>
    <property type="match status" value="1"/>
</dbReference>
<keyword evidence="4 5" id="KW-0732">Signal</keyword>
<evidence type="ECO:0000313" key="8">
    <source>
        <dbReference type="Proteomes" id="UP000188342"/>
    </source>
</evidence>
<evidence type="ECO:0000256" key="2">
    <source>
        <dbReference type="ARBA" id="ARBA00008814"/>
    </source>
</evidence>
<dbReference type="AlphaFoldDB" id="A0A1R4IG59"/>
<dbReference type="Pfam" id="PF01497">
    <property type="entry name" value="Peripla_BP_2"/>
    <property type="match status" value="1"/>
</dbReference>
<dbReference type="InterPro" id="IPR033870">
    <property type="entry name" value="FatB"/>
</dbReference>
<dbReference type="SUPFAM" id="SSF53807">
    <property type="entry name" value="Helical backbone' metal receptor"/>
    <property type="match status" value="1"/>
</dbReference>
<dbReference type="GO" id="GO:0030288">
    <property type="term" value="C:outer membrane-bounded periplasmic space"/>
    <property type="evidence" value="ECO:0007669"/>
    <property type="project" value="TreeGrafter"/>
</dbReference>
<dbReference type="EMBL" id="FUKQ01000007">
    <property type="protein sequence ID" value="SJN18797.1"/>
    <property type="molecule type" value="Genomic_DNA"/>
</dbReference>
<keyword evidence="3" id="KW-0813">Transport</keyword>
<proteinExistence type="inferred from homology"/>
<dbReference type="CDD" id="cd01140">
    <property type="entry name" value="FatB"/>
    <property type="match status" value="1"/>
</dbReference>
<feature type="chain" id="PRO_5038354259" evidence="5">
    <location>
        <begin position="21"/>
        <end position="311"/>
    </location>
</feature>
<dbReference type="STRING" id="1255658.FM114_01620"/>
<gene>
    <name evidence="7" type="ORF">FM114_01620</name>
</gene>
<dbReference type="Gene3D" id="3.40.50.1980">
    <property type="entry name" value="Nitrogenase molybdenum iron protein domain"/>
    <property type="match status" value="2"/>
</dbReference>
<evidence type="ECO:0000259" key="6">
    <source>
        <dbReference type="PROSITE" id="PS50983"/>
    </source>
</evidence>
<organism evidence="7 8">
    <name type="scientific">Luteococcus japonicus LSP_Lj1</name>
    <dbReference type="NCBI Taxonomy" id="1255658"/>
    <lineage>
        <taxon>Bacteria</taxon>
        <taxon>Bacillati</taxon>
        <taxon>Actinomycetota</taxon>
        <taxon>Actinomycetes</taxon>
        <taxon>Propionibacteriales</taxon>
        <taxon>Propionibacteriaceae</taxon>
        <taxon>Luteococcus</taxon>
    </lineage>
</organism>
<dbReference type="RefSeq" id="WP_218668416.1">
    <property type="nucleotide sequence ID" value="NZ_FUKQ01000007.1"/>
</dbReference>
<dbReference type="GO" id="GO:1901678">
    <property type="term" value="P:iron coordination entity transport"/>
    <property type="evidence" value="ECO:0007669"/>
    <property type="project" value="UniProtKB-ARBA"/>
</dbReference>
<dbReference type="InterPro" id="IPR051313">
    <property type="entry name" value="Bact_iron-sidero_bind"/>
</dbReference>
<accession>A0A1R4IG59</accession>
<keyword evidence="8" id="KW-1185">Reference proteome</keyword>
<evidence type="ECO:0000256" key="5">
    <source>
        <dbReference type="SAM" id="SignalP"/>
    </source>
</evidence>
<evidence type="ECO:0000256" key="3">
    <source>
        <dbReference type="ARBA" id="ARBA00022448"/>
    </source>
</evidence>
<evidence type="ECO:0000313" key="7">
    <source>
        <dbReference type="EMBL" id="SJN18797.1"/>
    </source>
</evidence>
<dbReference type="InterPro" id="IPR002491">
    <property type="entry name" value="ABC_transptr_periplasmic_BD"/>
</dbReference>
<comment type="similarity">
    <text evidence="2">Belongs to the bacterial solute-binding protein 8 family.</text>
</comment>
<comment type="subcellular location">
    <subcellularLocation>
        <location evidence="1">Cell envelope</location>
    </subcellularLocation>
</comment>
<protein>
    <submittedName>
        <fullName evidence="7">Iron compound ABC transporter, periplasmic iron compound-binding protein</fullName>
    </submittedName>
</protein>
<evidence type="ECO:0000256" key="1">
    <source>
        <dbReference type="ARBA" id="ARBA00004196"/>
    </source>
</evidence>
<evidence type="ECO:0000256" key="4">
    <source>
        <dbReference type="ARBA" id="ARBA00022729"/>
    </source>
</evidence>
<feature type="domain" description="Fe/B12 periplasmic-binding" evidence="6">
    <location>
        <begin position="53"/>
        <end position="311"/>
    </location>
</feature>
<dbReference type="Proteomes" id="UP000188342">
    <property type="component" value="Unassembled WGS sequence"/>
</dbReference>
<sequence length="311" mass="32721">MMRRRTALIAASALTLGVTACGGESATPAADGGEKVSIKHAQGTAEVAKNPTKVVVLDYGVLDNMKALGLSDKVIGVPAKTLPSFQSEFKDRENVGSLKEPDVEKIAELAPDVILIGGRSAAKYADLNKVAPTVDLSSDAKDPLASMEKNATSVAELYGKQDEVKAQVDEVDKAIEETKSAAKNAGTGLVLLTSGGKISAYGPDSRFGLIHQEFGVTPAEKDLKADDHGQAVSNEFIATTNPDRMFVIDRDAAIGQEGTSAQKVLDNALVNKTKAATNKKITYLDAARWYLVGTSLDNTVEMANEVKAGLS</sequence>
<dbReference type="PANTHER" id="PTHR30532:SF28">
    <property type="entry name" value="PETROBACTIN-BINDING PROTEIN YCLQ"/>
    <property type="match status" value="1"/>
</dbReference>
<reference evidence="7 8" key="1">
    <citation type="submission" date="2017-02" db="EMBL/GenBank/DDBJ databases">
        <authorList>
            <person name="Peterson S.W."/>
        </authorList>
    </citation>
    <scope>NUCLEOTIDE SEQUENCE [LARGE SCALE GENOMIC DNA]</scope>
    <source>
        <strain evidence="7 8">LSP_Lj1</strain>
    </source>
</reference>
<dbReference type="PROSITE" id="PS51257">
    <property type="entry name" value="PROKAR_LIPOPROTEIN"/>
    <property type="match status" value="1"/>
</dbReference>
<name>A0A1R4IG59_9ACTN</name>
<feature type="signal peptide" evidence="5">
    <location>
        <begin position="1"/>
        <end position="20"/>
    </location>
</feature>